<dbReference type="Gene3D" id="3.40.140.10">
    <property type="entry name" value="Cytidine Deaminase, domain 2"/>
    <property type="match status" value="1"/>
</dbReference>
<evidence type="ECO:0000256" key="1">
    <source>
        <dbReference type="ARBA" id="ARBA00010669"/>
    </source>
</evidence>
<dbReference type="EMBL" id="AYTS01000139">
    <property type="protein sequence ID" value="OOP55523.1"/>
    <property type="molecule type" value="Genomic_DNA"/>
</dbReference>
<evidence type="ECO:0000256" key="7">
    <source>
        <dbReference type="ARBA" id="ARBA00048045"/>
    </source>
</evidence>
<dbReference type="InterPro" id="IPR028883">
    <property type="entry name" value="tRNA_aden_deaminase"/>
</dbReference>
<evidence type="ECO:0000313" key="10">
    <source>
        <dbReference type="EMBL" id="OOP55523.1"/>
    </source>
</evidence>
<dbReference type="PANTHER" id="PTHR11079">
    <property type="entry name" value="CYTOSINE DEAMINASE FAMILY MEMBER"/>
    <property type="match status" value="1"/>
</dbReference>
<dbReference type="NCBIfam" id="NF008113">
    <property type="entry name" value="PRK10860.1"/>
    <property type="match status" value="1"/>
</dbReference>
<evidence type="ECO:0000256" key="2">
    <source>
        <dbReference type="ARBA" id="ARBA00011738"/>
    </source>
</evidence>
<comment type="cofactor">
    <cofactor evidence="8">
        <name>Zn(2+)</name>
        <dbReference type="ChEBI" id="CHEBI:29105"/>
    </cofactor>
    <text evidence="8">Binds 1 zinc ion per subunit.</text>
</comment>
<comment type="caution">
    <text evidence="10">The sequence shown here is derived from an EMBL/GenBank/DDBJ whole genome shotgun (WGS) entry which is preliminary data.</text>
</comment>
<feature type="binding site" evidence="8">
    <location>
        <position position="89"/>
    </location>
    <ligand>
        <name>Zn(2+)</name>
        <dbReference type="ChEBI" id="CHEBI:29105"/>
        <note>catalytic</note>
    </ligand>
</feature>
<feature type="domain" description="CMP/dCMP-type deaminase" evidence="9">
    <location>
        <begin position="5"/>
        <end position="115"/>
    </location>
</feature>
<dbReference type="FunFam" id="3.40.140.10:FF:000005">
    <property type="entry name" value="tRNA-specific adenosine deaminase"/>
    <property type="match status" value="1"/>
</dbReference>
<evidence type="ECO:0000256" key="6">
    <source>
        <dbReference type="ARBA" id="ARBA00022833"/>
    </source>
</evidence>
<gene>
    <name evidence="8" type="primary">tadA</name>
    <name evidence="10" type="ORF">AYP45_14320</name>
</gene>
<keyword evidence="3 8" id="KW-0819">tRNA processing</keyword>
<dbReference type="PANTHER" id="PTHR11079:SF202">
    <property type="entry name" value="TRNA-SPECIFIC ADENOSINE DEAMINASE"/>
    <property type="match status" value="1"/>
</dbReference>
<comment type="similarity">
    <text evidence="1">Belongs to the cytidine and deoxycytidylate deaminase family. ADAT2 subfamily.</text>
</comment>
<evidence type="ECO:0000256" key="5">
    <source>
        <dbReference type="ARBA" id="ARBA00022801"/>
    </source>
</evidence>
<comment type="function">
    <text evidence="8">Catalyzes the deamination of adenosine to inosine at the wobble position 34 of tRNA(Arg2).</text>
</comment>
<comment type="catalytic activity">
    <reaction evidence="7 8">
        <text>adenosine(34) in tRNA + H2O + H(+) = inosine(34) in tRNA + NH4(+)</text>
        <dbReference type="Rhea" id="RHEA:43168"/>
        <dbReference type="Rhea" id="RHEA-COMP:10373"/>
        <dbReference type="Rhea" id="RHEA-COMP:10374"/>
        <dbReference type="ChEBI" id="CHEBI:15377"/>
        <dbReference type="ChEBI" id="CHEBI:15378"/>
        <dbReference type="ChEBI" id="CHEBI:28938"/>
        <dbReference type="ChEBI" id="CHEBI:74411"/>
        <dbReference type="ChEBI" id="CHEBI:82852"/>
        <dbReference type="EC" id="3.5.4.33"/>
    </reaction>
</comment>
<keyword evidence="6 8" id="KW-0862">Zinc</keyword>
<dbReference type="InterPro" id="IPR002125">
    <property type="entry name" value="CMP_dCMP_dom"/>
</dbReference>
<comment type="subunit">
    <text evidence="2 8">Homodimer.</text>
</comment>
<dbReference type="InterPro" id="IPR016193">
    <property type="entry name" value="Cytidine_deaminase-like"/>
</dbReference>
<sequence length="161" mass="18064">MEDVQKHEYFMRQAIIEAGKAAERNEVPVGAVIVYDDRIIARAHNQREMLNDPTAHAEMIAITQAAAYLENWRLKGTALYVTLEPCAMCAGALVQSRVDTLVYGTVDKKAGACVSMMNLVQEPRFNHRLEVVQGILADECKHILQTFFLENIRTGRLSKTS</sequence>
<dbReference type="PROSITE" id="PS00903">
    <property type="entry name" value="CYT_DCMP_DEAMINASES_1"/>
    <property type="match status" value="1"/>
</dbReference>
<dbReference type="InterPro" id="IPR058535">
    <property type="entry name" value="MafB19-deam"/>
</dbReference>
<feature type="binding site" evidence="8">
    <location>
        <position position="56"/>
    </location>
    <ligand>
        <name>Zn(2+)</name>
        <dbReference type="ChEBI" id="CHEBI:29105"/>
        <note>catalytic</note>
    </ligand>
</feature>
<dbReference type="EC" id="3.5.4.33" evidence="8"/>
<dbReference type="SUPFAM" id="SSF53927">
    <property type="entry name" value="Cytidine deaminase-like"/>
    <property type="match status" value="1"/>
</dbReference>
<dbReference type="Pfam" id="PF14437">
    <property type="entry name" value="MafB19-deam"/>
    <property type="match status" value="1"/>
</dbReference>
<evidence type="ECO:0000313" key="11">
    <source>
        <dbReference type="Proteomes" id="UP000189681"/>
    </source>
</evidence>
<evidence type="ECO:0000259" key="9">
    <source>
        <dbReference type="PROSITE" id="PS51747"/>
    </source>
</evidence>
<evidence type="ECO:0000256" key="8">
    <source>
        <dbReference type="HAMAP-Rule" id="MF_00972"/>
    </source>
</evidence>
<evidence type="ECO:0000256" key="3">
    <source>
        <dbReference type="ARBA" id="ARBA00022694"/>
    </source>
</evidence>
<accession>A0A1V4AQX0</accession>
<feature type="active site" description="Proton donor" evidence="8">
    <location>
        <position position="58"/>
    </location>
</feature>
<name>A0A1V4AQX0_9BACT</name>
<proteinExistence type="inferred from homology"/>
<evidence type="ECO:0000256" key="4">
    <source>
        <dbReference type="ARBA" id="ARBA00022723"/>
    </source>
</evidence>
<keyword evidence="4 8" id="KW-0479">Metal-binding</keyword>
<dbReference type="AlphaFoldDB" id="A0A1V4AQX0"/>
<dbReference type="Proteomes" id="UP000189681">
    <property type="component" value="Unassembled WGS sequence"/>
</dbReference>
<dbReference type="CDD" id="cd01285">
    <property type="entry name" value="nucleoside_deaminase"/>
    <property type="match status" value="1"/>
</dbReference>
<protein>
    <recommendedName>
        <fullName evidence="8">tRNA-specific adenosine deaminase</fullName>
        <ecNumber evidence="8">3.5.4.33</ecNumber>
    </recommendedName>
</protein>
<dbReference type="GO" id="GO:0008270">
    <property type="term" value="F:zinc ion binding"/>
    <property type="evidence" value="ECO:0007669"/>
    <property type="project" value="UniProtKB-UniRule"/>
</dbReference>
<feature type="binding site" evidence="8">
    <location>
        <position position="86"/>
    </location>
    <ligand>
        <name>Zn(2+)</name>
        <dbReference type="ChEBI" id="CHEBI:29105"/>
        <note>catalytic</note>
    </ligand>
</feature>
<organism evidence="10 11">
    <name type="scientific">Candidatus Brocadia carolinensis</name>
    <dbReference type="NCBI Taxonomy" id="1004156"/>
    <lineage>
        <taxon>Bacteria</taxon>
        <taxon>Pseudomonadati</taxon>
        <taxon>Planctomycetota</taxon>
        <taxon>Candidatus Brocadiia</taxon>
        <taxon>Candidatus Brocadiales</taxon>
        <taxon>Candidatus Brocadiaceae</taxon>
        <taxon>Candidatus Brocadia</taxon>
    </lineage>
</organism>
<dbReference type="STRING" id="1004156.AYP45_14320"/>
<dbReference type="HAMAP" id="MF_00972">
    <property type="entry name" value="tRNA_aden_deaminase"/>
    <property type="match status" value="1"/>
</dbReference>
<dbReference type="InterPro" id="IPR016192">
    <property type="entry name" value="APOBEC/CMP_deaminase_Zn-bd"/>
</dbReference>
<reference evidence="10 11" key="1">
    <citation type="journal article" date="2017" name="Water Res.">
        <title>Discovery and metagenomic analysis of an anammox bacterial enrichment related to Candidatus "Brocadia caroliniensis" in a full-scale glycerol-fed nitritation-denitritation separate centrate treatment process.</title>
        <authorList>
            <person name="Park H."/>
            <person name="Brotto A.C."/>
            <person name="van Loosdrecht M.C."/>
            <person name="Chandran K."/>
        </authorList>
    </citation>
    <scope>NUCLEOTIDE SEQUENCE [LARGE SCALE GENOMIC DNA]</scope>
    <source>
        <strain evidence="10">26THWARD</strain>
    </source>
</reference>
<dbReference type="GO" id="GO:0052717">
    <property type="term" value="F:tRNA-specific adenosine-34 deaminase activity"/>
    <property type="evidence" value="ECO:0007669"/>
    <property type="project" value="UniProtKB-UniRule"/>
</dbReference>
<dbReference type="PROSITE" id="PS51747">
    <property type="entry name" value="CYT_DCMP_DEAMINASES_2"/>
    <property type="match status" value="1"/>
</dbReference>
<dbReference type="GO" id="GO:0002100">
    <property type="term" value="P:tRNA wobble adenosine to inosine editing"/>
    <property type="evidence" value="ECO:0007669"/>
    <property type="project" value="UniProtKB-UniRule"/>
</dbReference>
<keyword evidence="5 8" id="KW-0378">Hydrolase</keyword>